<dbReference type="Gene3D" id="3.40.50.300">
    <property type="entry name" value="P-loop containing nucleotide triphosphate hydrolases"/>
    <property type="match status" value="2"/>
</dbReference>
<dbReference type="PROSITE" id="PS00211">
    <property type="entry name" value="ABC_TRANSPORTER_1"/>
    <property type="match status" value="1"/>
</dbReference>
<dbReference type="GO" id="GO:0016887">
    <property type="term" value="F:ATP hydrolysis activity"/>
    <property type="evidence" value="ECO:0007669"/>
    <property type="project" value="InterPro"/>
</dbReference>
<keyword evidence="2 5" id="KW-0067">ATP-binding</keyword>
<dbReference type="Pfam" id="PF00005">
    <property type="entry name" value="ABC_tran"/>
    <property type="match status" value="2"/>
</dbReference>
<dbReference type="GO" id="GO:0005524">
    <property type="term" value="F:ATP binding"/>
    <property type="evidence" value="ECO:0007669"/>
    <property type="project" value="UniProtKB-KW"/>
</dbReference>
<sequence>MSMIQVSHLTFGYEGSFDNIFEDVSFQIDTDWKLGFIGRNGRGKTTFLNLLLGRYEYTGTITHSVEFEYFPYPVEDREEMTLTILEGIAPEAQLWEIQRELSLLEVEEGVLYRPFSTLSNGEQTKTLLAALFLKENRFLLIDEPTNHLDTLAREKVGEYLAGKKGFILVSHDRAFLDRCVDHVLSINRADIEVQRGNYSSWQQNKDRQDQRELAENEQLKKDIKRLEQAARRTAGWSDAVEKTKKGTRNAGLRPDRGFIGHKAAKMMKRAKSIEARREDAAQEKAELLHNLEQAGRLKLPYTPYYKETLLEATDLSLFYGEKIAVKEVSFTVKRGERVALVGRNGSGKSSILKFLLGEEVKASGTLRMGSGLMLSYVPQDTSSLAGEMRAFIQREGLDESLFKAILRKLDFSRAQLEKPLEALSQGQKKKILLARSLCQPAHLYIWDEPLNYVDLISRTQIEVLIEEFQPTMLFVEHDRMFCEKVATKQVLLG</sequence>
<dbReference type="NCBIfam" id="NF000355">
    <property type="entry name" value="ribo_prot_ABC_F"/>
    <property type="match status" value="1"/>
</dbReference>
<dbReference type="PANTHER" id="PTHR42855:SF2">
    <property type="entry name" value="DRUG RESISTANCE ABC TRANSPORTER,ATP-BINDING PROTEIN"/>
    <property type="match status" value="1"/>
</dbReference>
<keyword evidence="1" id="KW-0547">Nucleotide-binding</keyword>
<proteinExistence type="predicted"/>
<feature type="domain" description="ABC transporter" evidence="4">
    <location>
        <begin position="310"/>
        <end position="493"/>
    </location>
</feature>
<feature type="domain" description="ABC transporter" evidence="4">
    <location>
        <begin position="4"/>
        <end position="213"/>
    </location>
</feature>
<dbReference type="InterPro" id="IPR051309">
    <property type="entry name" value="ABCF_ATPase"/>
</dbReference>
<dbReference type="SUPFAM" id="SSF52540">
    <property type="entry name" value="P-loop containing nucleoside triphosphate hydrolases"/>
    <property type="match status" value="2"/>
</dbReference>
<gene>
    <name evidence="5" type="ORF">AULFYP135_01424</name>
</gene>
<dbReference type="CDD" id="cd03221">
    <property type="entry name" value="ABCF_EF-3"/>
    <property type="match status" value="2"/>
</dbReference>
<accession>A0A6N2TMI2</accession>
<feature type="coiled-coil region" evidence="3">
    <location>
        <begin position="263"/>
        <end position="297"/>
    </location>
</feature>
<dbReference type="InterPro" id="IPR017871">
    <property type="entry name" value="ABC_transporter-like_CS"/>
</dbReference>
<keyword evidence="3" id="KW-0175">Coiled coil</keyword>
<dbReference type="EMBL" id="CACRSL010000003">
    <property type="protein sequence ID" value="VYT04686.1"/>
    <property type="molecule type" value="Genomic_DNA"/>
</dbReference>
<dbReference type="InterPro" id="IPR003439">
    <property type="entry name" value="ABC_transporter-like_ATP-bd"/>
</dbReference>
<evidence type="ECO:0000256" key="3">
    <source>
        <dbReference type="SAM" id="Coils"/>
    </source>
</evidence>
<dbReference type="PROSITE" id="PS50893">
    <property type="entry name" value="ABC_TRANSPORTER_2"/>
    <property type="match status" value="2"/>
</dbReference>
<evidence type="ECO:0000256" key="2">
    <source>
        <dbReference type="ARBA" id="ARBA00022840"/>
    </source>
</evidence>
<organism evidence="5">
    <name type="scientific">uncultured Anaerotruncus sp</name>
    <dbReference type="NCBI Taxonomy" id="905011"/>
    <lineage>
        <taxon>Bacteria</taxon>
        <taxon>Bacillati</taxon>
        <taxon>Bacillota</taxon>
        <taxon>Clostridia</taxon>
        <taxon>Eubacteriales</taxon>
        <taxon>Oscillospiraceae</taxon>
        <taxon>Anaerotruncus</taxon>
        <taxon>environmental samples</taxon>
    </lineage>
</organism>
<dbReference type="AlphaFoldDB" id="A0A6N2TMI2"/>
<evidence type="ECO:0000313" key="5">
    <source>
        <dbReference type="EMBL" id="VYT04686.1"/>
    </source>
</evidence>
<evidence type="ECO:0000259" key="4">
    <source>
        <dbReference type="PROSITE" id="PS50893"/>
    </source>
</evidence>
<dbReference type="SMART" id="SM00382">
    <property type="entry name" value="AAA"/>
    <property type="match status" value="2"/>
</dbReference>
<dbReference type="InterPro" id="IPR003593">
    <property type="entry name" value="AAA+_ATPase"/>
</dbReference>
<dbReference type="PANTHER" id="PTHR42855">
    <property type="entry name" value="ABC TRANSPORTER ATP-BINDING SUBUNIT"/>
    <property type="match status" value="1"/>
</dbReference>
<dbReference type="InterPro" id="IPR027417">
    <property type="entry name" value="P-loop_NTPase"/>
</dbReference>
<evidence type="ECO:0000256" key="1">
    <source>
        <dbReference type="ARBA" id="ARBA00022741"/>
    </source>
</evidence>
<name>A0A6N2TMI2_9FIRM</name>
<reference evidence="5" key="1">
    <citation type="submission" date="2019-11" db="EMBL/GenBank/DDBJ databases">
        <authorList>
            <person name="Feng L."/>
        </authorList>
    </citation>
    <scope>NUCLEOTIDE SEQUENCE</scope>
    <source>
        <strain evidence="5">AundefinedLFYP135</strain>
    </source>
</reference>
<protein>
    <submittedName>
        <fullName evidence="5">Putative ABC transporter ATP-binding protein</fullName>
    </submittedName>
</protein>